<dbReference type="Pfam" id="PF05686">
    <property type="entry name" value="Glyco_transf_90"/>
    <property type="match status" value="1"/>
</dbReference>
<comment type="caution">
    <text evidence="3">The sequence shown here is derived from an EMBL/GenBank/DDBJ whole genome shotgun (WGS) entry which is preliminary data.</text>
</comment>
<dbReference type="Proteomes" id="UP001295423">
    <property type="component" value="Unassembled WGS sequence"/>
</dbReference>
<protein>
    <recommendedName>
        <fullName evidence="2">Glycosyl transferase CAP10 domain-containing protein</fullName>
    </recommendedName>
</protein>
<feature type="compositionally biased region" description="Basic and acidic residues" evidence="1">
    <location>
        <begin position="638"/>
        <end position="650"/>
    </location>
</feature>
<feature type="domain" description="Glycosyl transferase CAP10" evidence="2">
    <location>
        <begin position="260"/>
        <end position="589"/>
    </location>
</feature>
<feature type="compositionally biased region" description="Basic and acidic residues" evidence="1">
    <location>
        <begin position="96"/>
        <end position="110"/>
    </location>
</feature>
<evidence type="ECO:0000313" key="3">
    <source>
        <dbReference type="EMBL" id="CAJ1935310.1"/>
    </source>
</evidence>
<keyword evidence="4" id="KW-1185">Reference proteome</keyword>
<feature type="region of interest" description="Disordered" evidence="1">
    <location>
        <begin position="96"/>
        <end position="116"/>
    </location>
</feature>
<accession>A0AAD2CKC0</accession>
<feature type="compositionally biased region" description="Basic residues" evidence="1">
    <location>
        <begin position="651"/>
        <end position="671"/>
    </location>
</feature>
<dbReference type="EMBL" id="CAKOGP040000447">
    <property type="protein sequence ID" value="CAJ1935310.1"/>
    <property type="molecule type" value="Genomic_DNA"/>
</dbReference>
<dbReference type="InterPro" id="IPR051091">
    <property type="entry name" value="O-Glucosyltr/Glycosyltrsf_90"/>
</dbReference>
<reference evidence="3" key="1">
    <citation type="submission" date="2023-08" db="EMBL/GenBank/DDBJ databases">
        <authorList>
            <person name="Audoor S."/>
            <person name="Bilcke G."/>
        </authorList>
    </citation>
    <scope>NUCLEOTIDE SEQUENCE</scope>
</reference>
<dbReference type="AlphaFoldDB" id="A0AAD2CKC0"/>
<sequence length="671" mass="78431">MEFAEHSSELRGIFGPKGDSLNWLKATKKFPNGVPRFETRDECLEFMRNYNKENGGSNPEYPQLKHIFTTLITWDQVEEILMPAIKKARKEPSFAKKVPRDYGKEPDDSSKNIYEQSGGKEAVDAINFRLDQPFHKCTTPESVINTMKYLFFHMKCGIYVMVRNGELRIFCPFTNSDYRNTWSETLKIEGDGTLDKYYTQKAGLYREENIEKDMSKWWANGNIVCNELSKDNDTSKMQHWGDQFLSPLRDMLAEACRLRQIPDCEFFLNKRDYPQLKVNVERGVPVEPYGFIFDKDDRDPNQDVDLVPEHKFKTYAPIVSFYAAAEDRFTDIPWPSSEDWEGACGLVFPQTFISFEKDTEGYPVFGNPRDLFTEANFRKFQRGWDDNRVATAFFRGTATGGGTTIDNNQRVKVAYLSHNWKNDPEKGGEEPFLDAAIVGWNLRDKKIAERPMTFLRPKEFDFTAGRQHFTPIYEQSKYKYLVYVDGHCAACRYGFMMRLGSVILKVAPRQVADRMWYFPLLQPYVDHVPVKSDLSDLEEKIRWCRENDDKCREIAANCTKFYEKYVARSALLDYVEMVTKHIAKRQIEPPKWWEAPPRERPPPTLNKPDMKCFDDRSSGVSRFCARCQEDIDKEEVELRENEAKAKAEKKSTKKKKQTLRERMRKRAKTKK</sequence>
<organism evidence="3 4">
    <name type="scientific">Cylindrotheca closterium</name>
    <dbReference type="NCBI Taxonomy" id="2856"/>
    <lineage>
        <taxon>Eukaryota</taxon>
        <taxon>Sar</taxon>
        <taxon>Stramenopiles</taxon>
        <taxon>Ochrophyta</taxon>
        <taxon>Bacillariophyta</taxon>
        <taxon>Bacillariophyceae</taxon>
        <taxon>Bacillariophycidae</taxon>
        <taxon>Bacillariales</taxon>
        <taxon>Bacillariaceae</taxon>
        <taxon>Cylindrotheca</taxon>
    </lineage>
</organism>
<evidence type="ECO:0000256" key="1">
    <source>
        <dbReference type="SAM" id="MobiDB-lite"/>
    </source>
</evidence>
<proteinExistence type="predicted"/>
<feature type="region of interest" description="Disordered" evidence="1">
    <location>
        <begin position="638"/>
        <end position="671"/>
    </location>
</feature>
<gene>
    <name evidence="3" type="ORF">CYCCA115_LOCUS4645</name>
</gene>
<name>A0AAD2CKC0_9STRA</name>
<evidence type="ECO:0000259" key="2">
    <source>
        <dbReference type="SMART" id="SM00672"/>
    </source>
</evidence>
<dbReference type="InterPro" id="IPR006598">
    <property type="entry name" value="CAP10"/>
</dbReference>
<dbReference type="SMART" id="SM00672">
    <property type="entry name" value="CAP10"/>
    <property type="match status" value="1"/>
</dbReference>
<dbReference type="PANTHER" id="PTHR12203">
    <property type="entry name" value="KDEL LYS-ASP-GLU-LEU CONTAINING - RELATED"/>
    <property type="match status" value="1"/>
</dbReference>
<dbReference type="PANTHER" id="PTHR12203:SF119">
    <property type="entry name" value="GLYCOSYL TRANSFERASE CAP10 DOMAIN-CONTAINING PROTEIN"/>
    <property type="match status" value="1"/>
</dbReference>
<evidence type="ECO:0000313" key="4">
    <source>
        <dbReference type="Proteomes" id="UP001295423"/>
    </source>
</evidence>